<proteinExistence type="predicted"/>
<evidence type="ECO:0000313" key="2">
    <source>
        <dbReference type="Proteomes" id="UP000886818"/>
    </source>
</evidence>
<accession>A0ABX8R8R4</accession>
<dbReference type="Proteomes" id="UP000886818">
    <property type="component" value="Chromosome"/>
</dbReference>
<evidence type="ECO:0008006" key="3">
    <source>
        <dbReference type="Google" id="ProtNLM"/>
    </source>
</evidence>
<dbReference type="RefSeq" id="WP_218281886.1">
    <property type="nucleotide sequence ID" value="NZ_CP078093.1"/>
</dbReference>
<dbReference type="EMBL" id="CP078093">
    <property type="protein sequence ID" value="QXM05186.1"/>
    <property type="molecule type" value="Genomic_DNA"/>
</dbReference>
<organism evidence="1 2">
    <name type="scientific">Crassaminicella indica</name>
    <dbReference type="NCBI Taxonomy" id="2855394"/>
    <lineage>
        <taxon>Bacteria</taxon>
        <taxon>Bacillati</taxon>
        <taxon>Bacillota</taxon>
        <taxon>Clostridia</taxon>
        <taxon>Eubacteriales</taxon>
        <taxon>Clostridiaceae</taxon>
        <taxon>Crassaminicella</taxon>
    </lineage>
</organism>
<keyword evidence="2" id="KW-1185">Reference proteome</keyword>
<evidence type="ECO:0000313" key="1">
    <source>
        <dbReference type="EMBL" id="QXM05186.1"/>
    </source>
</evidence>
<sequence length="133" mass="15079">MSSKREKLEVLKEAVEIESQLDMDISLKEKVIAMTLVASDKIVDREELEKIWEVVRMFKFIEFAEKKGMEKGIAQGIEKGIAQGIEKGIEKGKIDMIKKLLSLGANEDMLMEASGLSLEAIKKIKEEIDKEKH</sequence>
<protein>
    <recommendedName>
        <fullName evidence="3">Transposase</fullName>
    </recommendedName>
</protein>
<gene>
    <name evidence="1" type="ORF">KVH43_07210</name>
</gene>
<reference evidence="1" key="1">
    <citation type="submission" date="2021-07" db="EMBL/GenBank/DDBJ databases">
        <title>Complete genome sequence of Crassaminicella sp. 143-21, isolated from a deep-sea hydrothermal vent.</title>
        <authorList>
            <person name="Li X."/>
        </authorList>
    </citation>
    <scope>NUCLEOTIDE SEQUENCE</scope>
    <source>
        <strain evidence="1">143-21</strain>
    </source>
</reference>
<name>A0ABX8R8R4_9CLOT</name>